<dbReference type="AlphaFoldDB" id="A0A1I8MWA1"/>
<dbReference type="eggNOG" id="ENOG502T0T8">
    <property type="taxonomic scope" value="Eukaryota"/>
</dbReference>
<dbReference type="EnsemblMetazoa" id="MDOA009102-RA">
    <property type="protein sequence ID" value="MDOA009102-PA"/>
    <property type="gene ID" value="MDOA009102"/>
</dbReference>
<dbReference type="InterPro" id="IPR022048">
    <property type="entry name" value="Envelope_fusion-like"/>
</dbReference>
<dbReference type="VEuPathDB" id="VectorBase:MDOMA2_001964"/>
<accession>A0A1I8MWA1</accession>
<proteinExistence type="predicted"/>
<dbReference type="VEuPathDB" id="VectorBase:MDOA009102"/>
<name>A0A1I8MWA1_MUSDO</name>
<dbReference type="Pfam" id="PF12259">
    <property type="entry name" value="Baculo_F"/>
    <property type="match status" value="1"/>
</dbReference>
<reference evidence="1" key="1">
    <citation type="submission" date="2020-05" db="UniProtKB">
        <authorList>
            <consortium name="EnsemblMetazoa"/>
        </authorList>
    </citation>
    <scope>IDENTIFICATION</scope>
    <source>
        <strain evidence="1">Aabys</strain>
    </source>
</reference>
<sequence>MIDKHNNDIAEESAQFNNSQLFGLLSTHLMLSAIKLQRTQAEIINVLTDTHHGKISPLLLAPHQLKEEISVIKANLPISHSLPTSSDNLIQLYKLMSVKGAVTKYEIIFEVKIPLVNQQFFELFKIVAVLTIQNDTLIAIQPETEYTSTDAHREEYILVKSEDISNCLKPNDDEYICRNQQSKLKKNALVNPCEINIFNNQSTSNCRLHKITGTAVWIQLNHQNKWIFATTADIFNGMRI</sequence>
<evidence type="ECO:0000313" key="1">
    <source>
        <dbReference type="EnsemblMetazoa" id="MDOA009102-PA"/>
    </source>
</evidence>
<protein>
    <submittedName>
        <fullName evidence="1">Uncharacterized protein</fullName>
    </submittedName>
</protein>
<organism evidence="1">
    <name type="scientific">Musca domestica</name>
    <name type="common">House fly</name>
    <dbReference type="NCBI Taxonomy" id="7370"/>
    <lineage>
        <taxon>Eukaryota</taxon>
        <taxon>Metazoa</taxon>
        <taxon>Ecdysozoa</taxon>
        <taxon>Arthropoda</taxon>
        <taxon>Hexapoda</taxon>
        <taxon>Insecta</taxon>
        <taxon>Pterygota</taxon>
        <taxon>Neoptera</taxon>
        <taxon>Endopterygota</taxon>
        <taxon>Diptera</taxon>
        <taxon>Brachycera</taxon>
        <taxon>Muscomorpha</taxon>
        <taxon>Muscoidea</taxon>
        <taxon>Muscidae</taxon>
        <taxon>Musca</taxon>
    </lineage>
</organism>